<evidence type="ECO:0000313" key="12">
    <source>
        <dbReference type="EMBL" id="MBG0561286.1"/>
    </source>
</evidence>
<dbReference type="CDD" id="cd16917">
    <property type="entry name" value="HATPase_UhpB-NarQ-NarX-like"/>
    <property type="match status" value="1"/>
</dbReference>
<name>A0A931FXX1_9ACTN</name>
<keyword evidence="8" id="KW-0902">Two-component regulatory system</keyword>
<proteinExistence type="predicted"/>
<keyword evidence="3" id="KW-0597">Phosphoprotein</keyword>
<dbReference type="InterPro" id="IPR011712">
    <property type="entry name" value="Sig_transdc_His_kin_sub3_dim/P"/>
</dbReference>
<dbReference type="SUPFAM" id="SSF55874">
    <property type="entry name" value="ATPase domain of HSP90 chaperone/DNA topoisomerase II/histidine kinase"/>
    <property type="match status" value="1"/>
</dbReference>
<organism evidence="12 13">
    <name type="scientific">Actinoplanes aureus</name>
    <dbReference type="NCBI Taxonomy" id="2792083"/>
    <lineage>
        <taxon>Bacteria</taxon>
        <taxon>Bacillati</taxon>
        <taxon>Actinomycetota</taxon>
        <taxon>Actinomycetes</taxon>
        <taxon>Micromonosporales</taxon>
        <taxon>Micromonosporaceae</taxon>
        <taxon>Actinoplanes</taxon>
    </lineage>
</organism>
<keyword evidence="10" id="KW-0812">Transmembrane</keyword>
<evidence type="ECO:0000313" key="13">
    <source>
        <dbReference type="Proteomes" id="UP000598146"/>
    </source>
</evidence>
<evidence type="ECO:0000256" key="4">
    <source>
        <dbReference type="ARBA" id="ARBA00022679"/>
    </source>
</evidence>
<evidence type="ECO:0000256" key="6">
    <source>
        <dbReference type="ARBA" id="ARBA00022777"/>
    </source>
</evidence>
<dbReference type="RefSeq" id="WP_196413084.1">
    <property type="nucleotide sequence ID" value="NZ_JADQTO010000003.1"/>
</dbReference>
<dbReference type="PANTHER" id="PTHR24421">
    <property type="entry name" value="NITRATE/NITRITE SENSOR PROTEIN NARX-RELATED"/>
    <property type="match status" value="1"/>
</dbReference>
<dbReference type="EC" id="2.7.13.3" evidence="2"/>
<dbReference type="Pfam" id="PF02518">
    <property type="entry name" value="HATPase_c"/>
    <property type="match status" value="1"/>
</dbReference>
<keyword evidence="5" id="KW-0547">Nucleotide-binding</keyword>
<dbReference type="Pfam" id="PF07730">
    <property type="entry name" value="HisKA_3"/>
    <property type="match status" value="1"/>
</dbReference>
<keyword evidence="6" id="KW-0418">Kinase</keyword>
<dbReference type="GO" id="GO:0005524">
    <property type="term" value="F:ATP binding"/>
    <property type="evidence" value="ECO:0007669"/>
    <property type="project" value="UniProtKB-KW"/>
</dbReference>
<dbReference type="PANTHER" id="PTHR24421:SF10">
    <property type="entry name" value="NITRATE_NITRITE SENSOR PROTEIN NARQ"/>
    <property type="match status" value="1"/>
</dbReference>
<dbReference type="AlphaFoldDB" id="A0A931FXX1"/>
<dbReference type="EMBL" id="JADQTO010000003">
    <property type="protein sequence ID" value="MBG0561286.1"/>
    <property type="molecule type" value="Genomic_DNA"/>
</dbReference>
<dbReference type="GO" id="GO:0000155">
    <property type="term" value="F:phosphorelay sensor kinase activity"/>
    <property type="evidence" value="ECO:0007669"/>
    <property type="project" value="InterPro"/>
</dbReference>
<evidence type="ECO:0000256" key="3">
    <source>
        <dbReference type="ARBA" id="ARBA00022553"/>
    </source>
</evidence>
<feature type="transmembrane region" description="Helical" evidence="10">
    <location>
        <begin position="30"/>
        <end position="48"/>
    </location>
</feature>
<accession>A0A931FXX1</accession>
<dbReference type="GO" id="GO:0016020">
    <property type="term" value="C:membrane"/>
    <property type="evidence" value="ECO:0007669"/>
    <property type="project" value="InterPro"/>
</dbReference>
<sequence>MNAGRSGGPAVGLVTAAGLIAAALVPAGLWLGTAAWILGALAAIAALLGRQLRRRLVLASVSDLVRRLESANAEMIESVLADVLHDPALRVAFPTAAGWVDVEGRPYRPPSDGSRTLTPLGDPPDAVLVHRPQLAEVDAVASAARLALENARLRAQARAHLEEVRASRQRLAGAADREQQRLERDLRDGAEQHLWVIARLLTTLRARLDGPADRRLVDELQREVGQAIDELRATGRGLRPAVLTEHGLGPALVDLARRVRIPVTLDLRPLGRTDPAVEATAYYVVSEALQNAVKHAAGASARVQAEVQHGWLCVTVADDGPGGVTTGSGSGLHGLADRAAAVGGWLRVVSPPGEGTVVSARLPYAEARAPTTPAVHALS</sequence>
<evidence type="ECO:0000256" key="10">
    <source>
        <dbReference type="SAM" id="Phobius"/>
    </source>
</evidence>
<dbReference type="InterPro" id="IPR050482">
    <property type="entry name" value="Sensor_HK_TwoCompSys"/>
</dbReference>
<evidence type="ECO:0000256" key="7">
    <source>
        <dbReference type="ARBA" id="ARBA00022840"/>
    </source>
</evidence>
<comment type="caution">
    <text evidence="12">The sequence shown here is derived from an EMBL/GenBank/DDBJ whole genome shotgun (WGS) entry which is preliminary data.</text>
</comment>
<protein>
    <recommendedName>
        <fullName evidence="2">histidine kinase</fullName>
        <ecNumber evidence="2">2.7.13.3</ecNumber>
    </recommendedName>
</protein>
<feature type="coiled-coil region" evidence="9">
    <location>
        <begin position="143"/>
        <end position="181"/>
    </location>
</feature>
<evidence type="ECO:0000256" key="2">
    <source>
        <dbReference type="ARBA" id="ARBA00012438"/>
    </source>
</evidence>
<evidence type="ECO:0000256" key="9">
    <source>
        <dbReference type="SAM" id="Coils"/>
    </source>
</evidence>
<feature type="transmembrane region" description="Helical" evidence="10">
    <location>
        <begin position="7"/>
        <end position="24"/>
    </location>
</feature>
<dbReference type="GO" id="GO:0046983">
    <property type="term" value="F:protein dimerization activity"/>
    <property type="evidence" value="ECO:0007669"/>
    <property type="project" value="InterPro"/>
</dbReference>
<evidence type="ECO:0000256" key="8">
    <source>
        <dbReference type="ARBA" id="ARBA00023012"/>
    </source>
</evidence>
<dbReference type="Proteomes" id="UP000598146">
    <property type="component" value="Unassembled WGS sequence"/>
</dbReference>
<dbReference type="Gene3D" id="3.30.565.10">
    <property type="entry name" value="Histidine kinase-like ATPase, C-terminal domain"/>
    <property type="match status" value="1"/>
</dbReference>
<keyword evidence="10" id="KW-1133">Transmembrane helix</keyword>
<comment type="catalytic activity">
    <reaction evidence="1">
        <text>ATP + protein L-histidine = ADP + protein N-phospho-L-histidine.</text>
        <dbReference type="EC" id="2.7.13.3"/>
    </reaction>
</comment>
<gene>
    <name evidence="12" type="ORF">I4J89_07405</name>
</gene>
<keyword evidence="7" id="KW-0067">ATP-binding</keyword>
<dbReference type="InterPro" id="IPR036890">
    <property type="entry name" value="HATPase_C_sf"/>
</dbReference>
<evidence type="ECO:0000259" key="11">
    <source>
        <dbReference type="SMART" id="SM00387"/>
    </source>
</evidence>
<feature type="domain" description="Histidine kinase/HSP90-like ATPase" evidence="11">
    <location>
        <begin position="276"/>
        <end position="366"/>
    </location>
</feature>
<keyword evidence="13" id="KW-1185">Reference proteome</keyword>
<dbReference type="SMART" id="SM00387">
    <property type="entry name" value="HATPase_c"/>
    <property type="match status" value="1"/>
</dbReference>
<evidence type="ECO:0000256" key="5">
    <source>
        <dbReference type="ARBA" id="ARBA00022741"/>
    </source>
</evidence>
<keyword evidence="10" id="KW-0472">Membrane</keyword>
<keyword evidence="4" id="KW-0808">Transferase</keyword>
<dbReference type="InterPro" id="IPR003594">
    <property type="entry name" value="HATPase_dom"/>
</dbReference>
<reference evidence="12" key="1">
    <citation type="submission" date="2020-11" db="EMBL/GenBank/DDBJ databases">
        <title>Isolation and identification of active actinomycetes.</title>
        <authorList>
            <person name="Sun X."/>
        </authorList>
    </citation>
    <scope>NUCLEOTIDE SEQUENCE</scope>
    <source>
        <strain evidence="12">NEAU-A11</strain>
    </source>
</reference>
<keyword evidence="9" id="KW-0175">Coiled coil</keyword>
<evidence type="ECO:0000256" key="1">
    <source>
        <dbReference type="ARBA" id="ARBA00000085"/>
    </source>
</evidence>